<comment type="caution">
    <text evidence="7">The sequence shown here is derived from an EMBL/GenBank/DDBJ whole genome shotgun (WGS) entry which is preliminary data.</text>
</comment>
<keyword evidence="4" id="KW-0862">Zinc</keyword>
<dbReference type="GO" id="GO:0016787">
    <property type="term" value="F:hydrolase activity"/>
    <property type="evidence" value="ECO:0007669"/>
    <property type="project" value="UniProtKB-KW"/>
</dbReference>
<dbReference type="EMBL" id="SIHO01000001">
    <property type="protein sequence ID" value="TFU06632.1"/>
    <property type="molecule type" value="Genomic_DNA"/>
</dbReference>
<evidence type="ECO:0000313" key="8">
    <source>
        <dbReference type="Proteomes" id="UP000297737"/>
    </source>
</evidence>
<name>A0A4Y9ET38_9SPHN</name>
<evidence type="ECO:0000313" key="7">
    <source>
        <dbReference type="EMBL" id="TFU06632.1"/>
    </source>
</evidence>
<evidence type="ECO:0000256" key="3">
    <source>
        <dbReference type="ARBA" id="ARBA00022801"/>
    </source>
</evidence>
<evidence type="ECO:0000256" key="4">
    <source>
        <dbReference type="ARBA" id="ARBA00022833"/>
    </source>
</evidence>
<keyword evidence="8" id="KW-1185">Reference proteome</keyword>
<dbReference type="AlphaFoldDB" id="A0A4Y9ET38"/>
<proteinExistence type="inferred from homology"/>
<comment type="cofactor">
    <cofactor evidence="1">
        <name>Zn(2+)</name>
        <dbReference type="ChEBI" id="CHEBI:29105"/>
    </cofactor>
</comment>
<organism evidence="7 8">
    <name type="scientific">Glacieibacterium arshaanense</name>
    <dbReference type="NCBI Taxonomy" id="2511025"/>
    <lineage>
        <taxon>Bacteria</taxon>
        <taxon>Pseudomonadati</taxon>
        <taxon>Pseudomonadota</taxon>
        <taxon>Alphaproteobacteria</taxon>
        <taxon>Sphingomonadales</taxon>
        <taxon>Sphingosinicellaceae</taxon>
        <taxon>Glacieibacterium</taxon>
    </lineage>
</organism>
<evidence type="ECO:0000259" key="6">
    <source>
        <dbReference type="Pfam" id="PF18089"/>
    </source>
</evidence>
<dbReference type="InterPro" id="IPR041526">
    <property type="entry name" value="DAPG_hydrolase"/>
</dbReference>
<evidence type="ECO:0000256" key="2">
    <source>
        <dbReference type="ARBA" id="ARBA00022723"/>
    </source>
</evidence>
<dbReference type="Proteomes" id="UP000297737">
    <property type="component" value="Unassembled WGS sequence"/>
</dbReference>
<accession>A0A4Y9ET38</accession>
<gene>
    <name evidence="7" type="ORF">EUV02_03520</name>
</gene>
<protein>
    <recommendedName>
        <fullName evidence="6">DAPG hydrolase PhiG domain-containing protein</fullName>
    </recommendedName>
</protein>
<feature type="domain" description="DAPG hydrolase PhiG" evidence="6">
    <location>
        <begin position="64"/>
        <end position="268"/>
    </location>
</feature>
<dbReference type="OrthoDB" id="2052122at2"/>
<keyword evidence="3" id="KW-0378">Hydrolase</keyword>
<evidence type="ECO:0000256" key="1">
    <source>
        <dbReference type="ARBA" id="ARBA00001947"/>
    </source>
</evidence>
<dbReference type="Pfam" id="PF18089">
    <property type="entry name" value="DAPG_hydrolase"/>
    <property type="match status" value="1"/>
</dbReference>
<keyword evidence="2" id="KW-0479">Metal-binding</keyword>
<reference evidence="7 8" key="1">
    <citation type="submission" date="2019-02" db="EMBL/GenBank/DDBJ databases">
        <title>Polymorphobacter sp. isolated from the lake at the Tibet of China.</title>
        <authorList>
            <person name="Li A."/>
        </authorList>
    </citation>
    <scope>NUCLEOTIDE SEQUENCE [LARGE SCALE GENOMIC DNA]</scope>
    <source>
        <strain evidence="7 8">DJ1R-1</strain>
    </source>
</reference>
<evidence type="ECO:0000256" key="5">
    <source>
        <dbReference type="ARBA" id="ARBA00023459"/>
    </source>
</evidence>
<sequence>MRSKPVAGRYLGYRAADEAQRYARFYNPELEPLAPHVCAALDRGVVPDVLLPPVEEAPENLFGGSPVLEDGFVLTDDGGMRVSIRTAMPGVTPAMIDWWFGWHGDAAAKYKLWHPQAHVHVAWRDTPPAAAGRARYIGQTSIVDEYIGSDLVRGAICFVPPVELGFTDRSLEPGGTATIVCARLGLADAPIDIGYLAHQVRSVPGGSEMRSRFWMGGRHIAGRNLAGSMAAMVAKRVLRLTESDARNLLVHCGQEMPHLAAFLPALFAEFGDS</sequence>
<comment type="similarity">
    <text evidence="5">Belongs to the DAPG/phloretin hydrolase family.</text>
</comment>
<dbReference type="GO" id="GO:0046872">
    <property type="term" value="F:metal ion binding"/>
    <property type="evidence" value="ECO:0007669"/>
    <property type="project" value="UniProtKB-KW"/>
</dbReference>